<protein>
    <submittedName>
        <fullName evidence="1">DUF1033 family protein</fullName>
    </submittedName>
</protein>
<keyword evidence="2" id="KW-1185">Reference proteome</keyword>
<comment type="caution">
    <text evidence="1">The sequence shown here is derived from an EMBL/GenBank/DDBJ whole genome shotgun (WGS) entry which is preliminary data.</text>
</comment>
<gene>
    <name evidence="1" type="ORF">ACFOZY_12660</name>
</gene>
<dbReference type="EMBL" id="JBHSEC010000019">
    <property type="protein sequence ID" value="MFC4411273.1"/>
    <property type="molecule type" value="Genomic_DNA"/>
</dbReference>
<reference evidence="2" key="1">
    <citation type="journal article" date="2019" name="Int. J. Syst. Evol. Microbiol.">
        <title>The Global Catalogue of Microorganisms (GCM) 10K type strain sequencing project: providing services to taxonomists for standard genome sequencing and annotation.</title>
        <authorList>
            <consortium name="The Broad Institute Genomics Platform"/>
            <consortium name="The Broad Institute Genome Sequencing Center for Infectious Disease"/>
            <person name="Wu L."/>
            <person name="Ma J."/>
        </authorList>
    </citation>
    <scope>NUCLEOTIDE SEQUENCE [LARGE SCALE GENOMIC DNA]</scope>
    <source>
        <strain evidence="2">CCUG 59778</strain>
    </source>
</reference>
<evidence type="ECO:0000313" key="1">
    <source>
        <dbReference type="EMBL" id="MFC4411273.1"/>
    </source>
</evidence>
<dbReference type="Pfam" id="PF06279">
    <property type="entry name" value="DUF1033"/>
    <property type="match status" value="1"/>
</dbReference>
<organism evidence="1 2">
    <name type="scientific">Chungangia koreensis</name>
    <dbReference type="NCBI Taxonomy" id="752657"/>
    <lineage>
        <taxon>Bacteria</taxon>
        <taxon>Bacillati</taxon>
        <taxon>Bacillota</taxon>
        <taxon>Bacilli</taxon>
        <taxon>Lactobacillales</taxon>
        <taxon>Chungangia</taxon>
    </lineage>
</organism>
<evidence type="ECO:0000313" key="2">
    <source>
        <dbReference type="Proteomes" id="UP001595817"/>
    </source>
</evidence>
<proteinExistence type="predicted"/>
<dbReference type="RefSeq" id="WP_378156003.1">
    <property type="nucleotide sequence ID" value="NZ_JBHSEC010000019.1"/>
</dbReference>
<sequence length="101" mass="12189">MYEVIYMKADFEPWWLFEGWEEQVIDKKSFENLEEVKFHLTGLLTEFRAKYTHEATKNGAFWAFWSEDEKEYCIPCDDILQIYHGIMVLRDGEPVGNFEHQ</sequence>
<accession>A0ABV8X7L3</accession>
<name>A0ABV8X7L3_9LACT</name>
<dbReference type="Proteomes" id="UP001595817">
    <property type="component" value="Unassembled WGS sequence"/>
</dbReference>
<dbReference type="InterPro" id="IPR010434">
    <property type="entry name" value="DUF1033"/>
</dbReference>